<name>A0A4R5AAF8_9ACTN</name>
<dbReference type="RefSeq" id="WP_203453957.1">
    <property type="nucleotide sequence ID" value="NZ_SMLB01000024.1"/>
</dbReference>
<dbReference type="GO" id="GO:0003743">
    <property type="term" value="F:translation initiation factor activity"/>
    <property type="evidence" value="ECO:0007669"/>
    <property type="project" value="UniProtKB-KW"/>
</dbReference>
<evidence type="ECO:0000313" key="5">
    <source>
        <dbReference type="Proteomes" id="UP000295217"/>
    </source>
</evidence>
<dbReference type="FunFam" id="1.10.10.2480:FF:000003">
    <property type="entry name" value="Translation initiation factor IF-2"/>
    <property type="match status" value="1"/>
</dbReference>
<protein>
    <submittedName>
        <fullName evidence="4">Translation initiation factor IF-2</fullName>
    </submittedName>
</protein>
<dbReference type="InterPro" id="IPR006847">
    <property type="entry name" value="IF2_N"/>
</dbReference>
<keyword evidence="5" id="KW-1185">Reference proteome</keyword>
<evidence type="ECO:0000256" key="1">
    <source>
        <dbReference type="ARBA" id="ARBA00022490"/>
    </source>
</evidence>
<gene>
    <name evidence="4" type="ORF">E1262_17130</name>
</gene>
<feature type="domain" description="Translation initiation factor IF-2 N-terminal" evidence="3">
    <location>
        <begin position="1"/>
        <end position="50"/>
    </location>
</feature>
<dbReference type="Pfam" id="PF04760">
    <property type="entry name" value="IF2_N"/>
    <property type="match status" value="1"/>
</dbReference>
<proteinExistence type="predicted"/>
<dbReference type="EMBL" id="SMLB01000024">
    <property type="protein sequence ID" value="TDD67939.1"/>
    <property type="molecule type" value="Genomic_DNA"/>
</dbReference>
<keyword evidence="4" id="KW-0648">Protein biosynthesis</keyword>
<evidence type="ECO:0000256" key="2">
    <source>
        <dbReference type="SAM" id="MobiDB-lite"/>
    </source>
</evidence>
<organism evidence="4 5">
    <name type="scientific">Jiangella aurantiaca</name>
    <dbReference type="NCBI Taxonomy" id="2530373"/>
    <lineage>
        <taxon>Bacteria</taxon>
        <taxon>Bacillati</taxon>
        <taxon>Actinomycetota</taxon>
        <taxon>Actinomycetes</taxon>
        <taxon>Jiangellales</taxon>
        <taxon>Jiangellaceae</taxon>
        <taxon>Jiangella</taxon>
    </lineage>
</organism>
<dbReference type="Proteomes" id="UP000295217">
    <property type="component" value="Unassembled WGS sequence"/>
</dbReference>
<dbReference type="Gene3D" id="1.10.10.2480">
    <property type="match status" value="1"/>
</dbReference>
<feature type="compositionally biased region" description="Low complexity" evidence="2">
    <location>
        <begin position="79"/>
        <end position="94"/>
    </location>
</feature>
<accession>A0A4R5AAF8</accession>
<evidence type="ECO:0000259" key="3">
    <source>
        <dbReference type="Pfam" id="PF04760"/>
    </source>
</evidence>
<sequence length="110" mass="10993">MAKVRVHELAKELGVTSKDVLGKLGDLGEYVKSASSTVEAPVVRKLREAFANQGTGKGAKRSPGRPGPTARPAAPTPSTPNAAAPASAPAAPAAKPAPRPPAPVDQPAAS</sequence>
<feature type="compositionally biased region" description="Pro residues" evidence="2">
    <location>
        <begin position="95"/>
        <end position="104"/>
    </location>
</feature>
<feature type="region of interest" description="Disordered" evidence="2">
    <location>
        <begin position="49"/>
        <end position="110"/>
    </location>
</feature>
<dbReference type="AlphaFoldDB" id="A0A4R5AAF8"/>
<keyword evidence="1" id="KW-0963">Cytoplasm</keyword>
<keyword evidence="4" id="KW-0396">Initiation factor</keyword>
<comment type="caution">
    <text evidence="4">The sequence shown here is derived from an EMBL/GenBank/DDBJ whole genome shotgun (WGS) entry which is preliminary data.</text>
</comment>
<evidence type="ECO:0000313" key="4">
    <source>
        <dbReference type="EMBL" id="TDD67939.1"/>
    </source>
</evidence>
<feature type="non-terminal residue" evidence="4">
    <location>
        <position position="110"/>
    </location>
</feature>
<reference evidence="4 5" key="1">
    <citation type="submission" date="2019-02" db="EMBL/GenBank/DDBJ databases">
        <title>Draft genome sequences of novel Actinobacteria.</title>
        <authorList>
            <person name="Sahin N."/>
            <person name="Ay H."/>
            <person name="Saygin H."/>
        </authorList>
    </citation>
    <scope>NUCLEOTIDE SEQUENCE [LARGE SCALE GENOMIC DNA]</scope>
    <source>
        <strain evidence="4 5">8K307</strain>
    </source>
</reference>